<keyword evidence="6" id="KW-0378">Hydrolase</keyword>
<dbReference type="InterPro" id="IPR053134">
    <property type="entry name" value="RNA-dir_DNA_polymerase"/>
</dbReference>
<evidence type="ECO:0000313" key="11">
    <source>
        <dbReference type="EMBL" id="CAA7033220.1"/>
    </source>
</evidence>
<evidence type="ECO:0000313" key="9">
    <source>
        <dbReference type="EMBL" id="CAA7033212.1"/>
    </source>
</evidence>
<dbReference type="Pfam" id="PF00078">
    <property type="entry name" value="RVT_1"/>
    <property type="match status" value="1"/>
</dbReference>
<dbReference type="EMBL" id="CACVBM020001129">
    <property type="protein sequence ID" value="CAA7033212.1"/>
    <property type="molecule type" value="Genomic_DNA"/>
</dbReference>
<dbReference type="Proteomes" id="UP000467841">
    <property type="component" value="Unassembled WGS sequence"/>
</dbReference>
<feature type="domain" description="Reverse transcriptase" evidence="8">
    <location>
        <begin position="286"/>
        <end position="465"/>
    </location>
</feature>
<evidence type="ECO:0000256" key="2">
    <source>
        <dbReference type="ARBA" id="ARBA00022679"/>
    </source>
</evidence>
<dbReference type="Gene3D" id="2.40.70.10">
    <property type="entry name" value="Acid Proteases"/>
    <property type="match status" value="1"/>
</dbReference>
<accession>A0A6D2IRV3</accession>
<evidence type="ECO:0000256" key="5">
    <source>
        <dbReference type="ARBA" id="ARBA00022759"/>
    </source>
</evidence>
<dbReference type="EMBL" id="CACVBM020001129">
    <property type="protein sequence ID" value="CAA7033220.1"/>
    <property type="molecule type" value="Genomic_DNA"/>
</dbReference>
<keyword evidence="5" id="KW-0255">Endonuclease</keyword>
<gene>
    <name evidence="9" type="ORF">MERR_LOCUS20447</name>
    <name evidence="10" type="ORF">MERR_LOCUS20451</name>
    <name evidence="11" type="ORF">MERR_LOCUS20455</name>
</gene>
<evidence type="ECO:0000256" key="7">
    <source>
        <dbReference type="ARBA" id="ARBA00022918"/>
    </source>
</evidence>
<protein>
    <recommendedName>
        <fullName evidence="8">Reverse transcriptase domain-containing protein</fullName>
    </recommendedName>
</protein>
<keyword evidence="1" id="KW-0645">Protease</keyword>
<organism evidence="9 12">
    <name type="scientific">Microthlaspi erraticum</name>
    <dbReference type="NCBI Taxonomy" id="1685480"/>
    <lineage>
        <taxon>Eukaryota</taxon>
        <taxon>Viridiplantae</taxon>
        <taxon>Streptophyta</taxon>
        <taxon>Embryophyta</taxon>
        <taxon>Tracheophyta</taxon>
        <taxon>Spermatophyta</taxon>
        <taxon>Magnoliopsida</taxon>
        <taxon>eudicotyledons</taxon>
        <taxon>Gunneridae</taxon>
        <taxon>Pentapetalae</taxon>
        <taxon>rosids</taxon>
        <taxon>malvids</taxon>
        <taxon>Brassicales</taxon>
        <taxon>Brassicaceae</taxon>
        <taxon>Coluteocarpeae</taxon>
        <taxon>Microthlaspi</taxon>
    </lineage>
</organism>
<dbReference type="CDD" id="cd00303">
    <property type="entry name" value="retropepsin_like"/>
    <property type="match status" value="1"/>
</dbReference>
<dbReference type="Pfam" id="PF13650">
    <property type="entry name" value="Asp_protease_2"/>
    <property type="match status" value="1"/>
</dbReference>
<keyword evidence="12" id="KW-1185">Reference proteome</keyword>
<keyword evidence="3" id="KW-0548">Nucleotidyltransferase</keyword>
<dbReference type="Gene3D" id="3.30.70.270">
    <property type="match status" value="1"/>
</dbReference>
<dbReference type="GO" id="GO:0008233">
    <property type="term" value="F:peptidase activity"/>
    <property type="evidence" value="ECO:0007669"/>
    <property type="project" value="UniProtKB-KW"/>
</dbReference>
<evidence type="ECO:0000256" key="1">
    <source>
        <dbReference type="ARBA" id="ARBA00022670"/>
    </source>
</evidence>
<dbReference type="Gene3D" id="3.10.10.10">
    <property type="entry name" value="HIV Type 1 Reverse Transcriptase, subunit A, domain 1"/>
    <property type="match status" value="1"/>
</dbReference>
<dbReference type="InterPro" id="IPR021109">
    <property type="entry name" value="Peptidase_aspartic_dom_sf"/>
</dbReference>
<evidence type="ECO:0000259" key="8">
    <source>
        <dbReference type="PROSITE" id="PS50878"/>
    </source>
</evidence>
<dbReference type="PANTHER" id="PTHR24559:SF450">
    <property type="entry name" value="RNA-DIRECTED DNA POLYMERASE HOMOLOG"/>
    <property type="match status" value="1"/>
</dbReference>
<dbReference type="GO" id="GO:0006508">
    <property type="term" value="P:proteolysis"/>
    <property type="evidence" value="ECO:0007669"/>
    <property type="project" value="UniProtKB-KW"/>
</dbReference>
<sequence>MHKRTQLYMITTEDDCSDEEPLDTQVTEEETGEVAQISVNDVAGISDYKTICVKGMHGKRALFVLIDSGSTHNFISPQAAAQLGCVIQTSGLSRVSVADGRRLPVTGKIDKFQWYFQHTLFQADFMVIPLGGCNIVLGVQWLATLGPITWDFQKLEMGFKYGHAKVLLHGIKEGSVRQIKAAKLNKLRETDVQLAMIYVQDYCPGDEVSLYSLDASSTVEPLCSDIHHLFDEFHDIFLEPTTLPPFRHDHNHKIPLLEGSNPINQRPYRYAIHQKNEIDKIVQEMLTAGTIQASSSSYASPVVLVKKKDGSWRLCVDYRGLNNMTVKDRFPIPLIEDLMDELGGSVIYSKIDLRAGYHQVRMDPGDIHKTAFKTHAGHYEYLVMPFGLTNAPATFQGLMNFVFQSFLRNFVLIFFDDILVYSSSLESHVRHLCRVFELMRTNNLFAKQSKCIFATKWVEYLGHYIEAKGISTDPSKVKAVNEWPVPKDLNNSVDSWGWMVIIVVLFGALEP</sequence>
<dbReference type="InterPro" id="IPR000477">
    <property type="entry name" value="RT_dom"/>
</dbReference>
<dbReference type="PANTHER" id="PTHR24559">
    <property type="entry name" value="TRANSPOSON TY3-I GAG-POL POLYPROTEIN"/>
    <property type="match status" value="1"/>
</dbReference>
<dbReference type="EMBL" id="CACVBM020001129">
    <property type="protein sequence ID" value="CAA7033216.1"/>
    <property type="molecule type" value="Genomic_DNA"/>
</dbReference>
<name>A0A6D2IRV3_9BRAS</name>
<evidence type="ECO:0000313" key="10">
    <source>
        <dbReference type="EMBL" id="CAA7033216.1"/>
    </source>
</evidence>
<dbReference type="CDD" id="cd01647">
    <property type="entry name" value="RT_LTR"/>
    <property type="match status" value="1"/>
</dbReference>
<evidence type="ECO:0000256" key="6">
    <source>
        <dbReference type="ARBA" id="ARBA00022801"/>
    </source>
</evidence>
<dbReference type="SUPFAM" id="SSF56672">
    <property type="entry name" value="DNA/RNA polymerases"/>
    <property type="match status" value="1"/>
</dbReference>
<dbReference type="PROSITE" id="PS50878">
    <property type="entry name" value="RT_POL"/>
    <property type="match status" value="1"/>
</dbReference>
<dbReference type="InterPro" id="IPR043502">
    <property type="entry name" value="DNA/RNA_pol_sf"/>
</dbReference>
<dbReference type="AlphaFoldDB" id="A0A6D2IRV3"/>
<dbReference type="GO" id="GO:0004519">
    <property type="term" value="F:endonuclease activity"/>
    <property type="evidence" value="ECO:0007669"/>
    <property type="project" value="UniProtKB-KW"/>
</dbReference>
<dbReference type="FunFam" id="3.10.10.10:FF:000007">
    <property type="entry name" value="Retrovirus-related Pol polyprotein from transposon 17.6-like Protein"/>
    <property type="match status" value="1"/>
</dbReference>
<evidence type="ECO:0000313" key="12">
    <source>
        <dbReference type="Proteomes" id="UP000467841"/>
    </source>
</evidence>
<dbReference type="OrthoDB" id="117622at2759"/>
<reference evidence="9 12" key="1">
    <citation type="submission" date="2020-01" db="EMBL/GenBank/DDBJ databases">
        <authorList>
            <person name="Mishra B."/>
        </authorList>
    </citation>
    <scope>NUCLEOTIDE SEQUENCE [LARGE SCALE GENOMIC DNA]</scope>
</reference>
<proteinExistence type="predicted"/>
<dbReference type="InterPro" id="IPR043128">
    <property type="entry name" value="Rev_trsase/Diguanyl_cyclase"/>
</dbReference>
<dbReference type="GO" id="GO:0003964">
    <property type="term" value="F:RNA-directed DNA polymerase activity"/>
    <property type="evidence" value="ECO:0007669"/>
    <property type="project" value="UniProtKB-KW"/>
</dbReference>
<keyword evidence="4" id="KW-0540">Nuclease</keyword>
<evidence type="ECO:0000256" key="3">
    <source>
        <dbReference type="ARBA" id="ARBA00022695"/>
    </source>
</evidence>
<keyword evidence="2" id="KW-0808">Transferase</keyword>
<keyword evidence="7" id="KW-0695">RNA-directed DNA polymerase</keyword>
<evidence type="ECO:0000256" key="4">
    <source>
        <dbReference type="ARBA" id="ARBA00022722"/>
    </source>
</evidence>